<organism evidence="4 5">
    <name type="scientific">Ephemerocybe angulata</name>
    <dbReference type="NCBI Taxonomy" id="980116"/>
    <lineage>
        <taxon>Eukaryota</taxon>
        <taxon>Fungi</taxon>
        <taxon>Dikarya</taxon>
        <taxon>Basidiomycota</taxon>
        <taxon>Agaricomycotina</taxon>
        <taxon>Agaricomycetes</taxon>
        <taxon>Agaricomycetidae</taxon>
        <taxon>Agaricales</taxon>
        <taxon>Agaricineae</taxon>
        <taxon>Psathyrellaceae</taxon>
        <taxon>Ephemerocybe</taxon>
    </lineage>
</organism>
<protein>
    <recommendedName>
        <fullName evidence="3">NACHT domain-containing protein</fullName>
    </recommendedName>
</protein>
<keyword evidence="1" id="KW-0677">Repeat</keyword>
<dbReference type="SUPFAM" id="SSF52540">
    <property type="entry name" value="P-loop containing nucleoside triphosphate hydrolases"/>
    <property type="match status" value="1"/>
</dbReference>
<dbReference type="PANTHER" id="PTHR10039">
    <property type="entry name" value="AMELOGENIN"/>
    <property type="match status" value="1"/>
</dbReference>
<evidence type="ECO:0000256" key="2">
    <source>
        <dbReference type="SAM" id="MobiDB-lite"/>
    </source>
</evidence>
<evidence type="ECO:0000256" key="1">
    <source>
        <dbReference type="ARBA" id="ARBA00022737"/>
    </source>
</evidence>
<dbReference type="Pfam" id="PF24883">
    <property type="entry name" value="NPHP3_N"/>
    <property type="match status" value="1"/>
</dbReference>
<gene>
    <name evidence="4" type="ORF">D9611_002099</name>
</gene>
<proteinExistence type="predicted"/>
<feature type="region of interest" description="Disordered" evidence="2">
    <location>
        <begin position="1"/>
        <end position="28"/>
    </location>
</feature>
<keyword evidence="5" id="KW-1185">Reference proteome</keyword>
<evidence type="ECO:0000313" key="4">
    <source>
        <dbReference type="EMBL" id="KAF5342227.1"/>
    </source>
</evidence>
<sequence>MAHVPPNNSPTASLDHDEFSASSTVPEGRRSLGIAQGLASTSPADASPSLNIIHNTSNYFVKSAKNVSMGSNHGTINQNSGAGELEEESYLAALDFLSKHMADGAIHDSKERCDAPKCIPQTRVAVQDEILSWITNGYDDAEPKRILWVTGPAGTGKTAIMGTIAERCKAEGMLAATFFFSSFSGSLARRSKTHLVSTLAYQLLEHEGLDQVGQVRARICQAIRRSPAILQKRLQTQLEELILLPFRQGAPTGASPMSQHRMAIIIDGLDECDCVEDDVSGRDNSRNRRTKEDEQIEILSAILHTANDPSFPFVVIISSRPELAIREFFNTGLARDATKELFLDNKYDPSADIRLFYEAKFSSIRRRFNLSPEWPSIEELLQLVANASGQFIYAATVMRFVEGPAPGTQNVAPAVLGLRTPHQRLERIIGLRTRARSPNVRPLEALDSLYDSVVRTSSEPLLSMKWLRAIHLYGKRLASLVPARVLRLWMEQSPGEEVCALGPLSSLISIPSDPKCDEHYTFHHKSFEDFFRDESRCADLYVSPIQTRDFISHMYFRNMDNRKFFLLDIRSCTVDSYRDEVLDRIPKELLFHALLPGPKHAMLNFSSADVFKTAEGSMLSCNARRWAEYLTVPETDLPVGEDRLISQYLISWMFYAVHVWVSRL</sequence>
<dbReference type="AlphaFoldDB" id="A0A8H5CI67"/>
<dbReference type="InterPro" id="IPR056884">
    <property type="entry name" value="NPHP3-like_N"/>
</dbReference>
<accession>A0A8H5CI67</accession>
<dbReference type="Proteomes" id="UP000541558">
    <property type="component" value="Unassembled WGS sequence"/>
</dbReference>
<dbReference type="InterPro" id="IPR027417">
    <property type="entry name" value="P-loop_NTPase"/>
</dbReference>
<dbReference type="EMBL" id="JAACJK010000001">
    <property type="protein sequence ID" value="KAF5342227.1"/>
    <property type="molecule type" value="Genomic_DNA"/>
</dbReference>
<evidence type="ECO:0000259" key="3">
    <source>
        <dbReference type="PROSITE" id="PS50837"/>
    </source>
</evidence>
<name>A0A8H5CI67_9AGAR</name>
<dbReference type="Gene3D" id="3.40.50.300">
    <property type="entry name" value="P-loop containing nucleotide triphosphate hydrolases"/>
    <property type="match status" value="1"/>
</dbReference>
<feature type="domain" description="NACHT" evidence="3">
    <location>
        <begin position="145"/>
        <end position="321"/>
    </location>
</feature>
<dbReference type="PANTHER" id="PTHR10039:SF14">
    <property type="entry name" value="NACHT DOMAIN-CONTAINING PROTEIN"/>
    <property type="match status" value="1"/>
</dbReference>
<dbReference type="PROSITE" id="PS50837">
    <property type="entry name" value="NACHT"/>
    <property type="match status" value="1"/>
</dbReference>
<comment type="caution">
    <text evidence="4">The sequence shown here is derived from an EMBL/GenBank/DDBJ whole genome shotgun (WGS) entry which is preliminary data.</text>
</comment>
<reference evidence="4 5" key="1">
    <citation type="journal article" date="2020" name="ISME J.">
        <title>Uncovering the hidden diversity of litter-decomposition mechanisms in mushroom-forming fungi.</title>
        <authorList>
            <person name="Floudas D."/>
            <person name="Bentzer J."/>
            <person name="Ahren D."/>
            <person name="Johansson T."/>
            <person name="Persson P."/>
            <person name="Tunlid A."/>
        </authorList>
    </citation>
    <scope>NUCLEOTIDE SEQUENCE [LARGE SCALE GENOMIC DNA]</scope>
    <source>
        <strain evidence="4 5">CBS 175.51</strain>
    </source>
</reference>
<evidence type="ECO:0000313" key="5">
    <source>
        <dbReference type="Proteomes" id="UP000541558"/>
    </source>
</evidence>
<dbReference type="OrthoDB" id="4760524at2759"/>
<dbReference type="InterPro" id="IPR007111">
    <property type="entry name" value="NACHT_NTPase"/>
</dbReference>